<gene>
    <name evidence="1" type="ordered locus">RL0473</name>
</gene>
<keyword evidence="2" id="KW-1185">Reference proteome</keyword>
<name>Q1MM36_RHIJ3</name>
<dbReference type="EnsemblBacteria" id="CAK05966">
    <property type="protein sequence ID" value="CAK05966"/>
    <property type="gene ID" value="RL0473"/>
</dbReference>
<accession>Q1MM36</accession>
<evidence type="ECO:0000313" key="1">
    <source>
        <dbReference type="EMBL" id="CAK05966.1"/>
    </source>
</evidence>
<sequence length="95" mass="11122">MTRDRLSLRAHFSDIGSMSMFPLIPVIRPCYRNRAVLYLQASQRPHSDDPRDRRIFTMPGIAFDQGRHSRSKASPKASAFVPRLLNRLRPFHRFQ</sequence>
<dbReference type="EMBL" id="AM236080">
    <property type="protein sequence ID" value="CAK05966.1"/>
    <property type="molecule type" value="Genomic_DNA"/>
</dbReference>
<proteinExistence type="predicted"/>
<evidence type="ECO:0000313" key="2">
    <source>
        <dbReference type="Proteomes" id="UP000006575"/>
    </source>
</evidence>
<dbReference type="HOGENOM" id="CLU_2370810_0_0_5"/>
<dbReference type="Proteomes" id="UP000006575">
    <property type="component" value="Chromosome"/>
</dbReference>
<organism evidence="1 2">
    <name type="scientific">Rhizobium johnstonii (strain DSM 114642 / LMG 32736 / 3841)</name>
    <name type="common">Rhizobium leguminosarum bv. viciae</name>
    <dbReference type="NCBI Taxonomy" id="216596"/>
    <lineage>
        <taxon>Bacteria</taxon>
        <taxon>Pseudomonadati</taxon>
        <taxon>Pseudomonadota</taxon>
        <taxon>Alphaproteobacteria</taxon>
        <taxon>Hyphomicrobiales</taxon>
        <taxon>Rhizobiaceae</taxon>
        <taxon>Rhizobium/Agrobacterium group</taxon>
        <taxon>Rhizobium</taxon>
        <taxon>Rhizobium johnstonii</taxon>
    </lineage>
</organism>
<reference evidence="1 2" key="1">
    <citation type="journal article" date="2006" name="Genome Biol.">
        <title>The genome of Rhizobium leguminosarum has recognizable core and accessory components.</title>
        <authorList>
            <person name="Young J.W."/>
            <person name="Crossman L.C."/>
            <person name="Johnston A.W.B."/>
            <person name="Thomson N.R."/>
            <person name="Ghazoui Z.F."/>
            <person name="Hull K.H."/>
            <person name="Wexler M."/>
            <person name="Curson A.R.J."/>
            <person name="Todd J.D."/>
            <person name="Poole P.S."/>
            <person name="Mauchline T.H."/>
            <person name="East A.K."/>
            <person name="Quail M.A."/>
            <person name="Churcher C."/>
            <person name="Arrowsmith C."/>
            <person name="Cherevach A."/>
            <person name="Chillingworth T."/>
            <person name="Clarke K."/>
            <person name="Cronin A."/>
            <person name="Davis P."/>
            <person name="Fraser A."/>
            <person name="Hance Z."/>
            <person name="Hauser H."/>
            <person name="Jagels K."/>
            <person name="Moule S."/>
            <person name="Mungall K."/>
            <person name="Norbertczak H."/>
            <person name="Rabbinowitsch E."/>
            <person name="Sanders M."/>
            <person name="Simmonds M."/>
            <person name="Whitehead S."/>
            <person name="Parkhill J."/>
        </authorList>
    </citation>
    <scope>NUCLEOTIDE SEQUENCE [LARGE SCALE GENOMIC DNA]</scope>
    <source>
        <strain evidence="2">DSM 114642 / LMG 32736 / 3841</strain>
    </source>
</reference>
<dbReference type="KEGG" id="rle:RL0473"/>
<dbReference type="AlphaFoldDB" id="Q1MM36"/>
<protein>
    <submittedName>
        <fullName evidence="1">Uncharacterized protein</fullName>
    </submittedName>
</protein>